<gene>
    <name evidence="2" type="ORF">CUC53_06710</name>
</gene>
<name>A0A2H9U617_9GAMM</name>
<keyword evidence="3" id="KW-1185">Reference proteome</keyword>
<dbReference type="OrthoDB" id="267364at2"/>
<dbReference type="Pfam" id="PF17283">
    <property type="entry name" value="Zn_ribbon_SprT"/>
    <property type="match status" value="1"/>
</dbReference>
<dbReference type="PANTHER" id="PTHR38773:SF1">
    <property type="entry name" value="PROTEIN SPRT"/>
    <property type="match status" value="1"/>
</dbReference>
<dbReference type="Proteomes" id="UP000235861">
    <property type="component" value="Unassembled WGS sequence"/>
</dbReference>
<dbReference type="InterPro" id="IPR035240">
    <property type="entry name" value="SprT_Zn_ribbon"/>
</dbReference>
<dbReference type="SMART" id="SM00731">
    <property type="entry name" value="SprT"/>
    <property type="match status" value="1"/>
</dbReference>
<evidence type="ECO:0000313" key="2">
    <source>
        <dbReference type="EMBL" id="PJG59493.1"/>
    </source>
</evidence>
<dbReference type="PANTHER" id="PTHR38773">
    <property type="entry name" value="PROTEIN SPRT"/>
    <property type="match status" value="1"/>
</dbReference>
<organism evidence="2 3">
    <name type="scientific">Aeromonas cavernicola</name>
    <dbReference type="NCBI Taxonomy" id="1006623"/>
    <lineage>
        <taxon>Bacteria</taxon>
        <taxon>Pseudomonadati</taxon>
        <taxon>Pseudomonadota</taxon>
        <taxon>Gammaproteobacteria</taxon>
        <taxon>Aeromonadales</taxon>
        <taxon>Aeromonadaceae</taxon>
        <taxon>Aeromonas</taxon>
    </lineage>
</organism>
<evidence type="ECO:0000259" key="1">
    <source>
        <dbReference type="SMART" id="SM00731"/>
    </source>
</evidence>
<accession>A0A2H9U617</accession>
<dbReference type="RefSeq" id="WP_100293437.1">
    <property type="nucleotide sequence ID" value="NZ_PGGC01000060.1"/>
</dbReference>
<reference evidence="2 3" key="1">
    <citation type="submission" date="2017-11" db="EMBL/GenBank/DDBJ databases">
        <title>Draft genome sequence of environmental isolate Aeromonas cavernicola sp. nov. MDC 2508.</title>
        <authorList>
            <person name="Colston S.M."/>
            <person name="Navarro A."/>
            <person name="Martinez-Murcia A.J."/>
            <person name="Graf J."/>
        </authorList>
    </citation>
    <scope>NUCLEOTIDE SEQUENCE [LARGE SCALE GENOMIC DNA]</scope>
    <source>
        <strain evidence="2 3">MDC 2508</strain>
    </source>
</reference>
<proteinExistence type="predicted"/>
<feature type="domain" description="SprT-like" evidence="1">
    <location>
        <begin position="14"/>
        <end position="173"/>
    </location>
</feature>
<dbReference type="InterPro" id="IPR006640">
    <property type="entry name" value="SprT-like_domain"/>
</dbReference>
<dbReference type="GO" id="GO:0006950">
    <property type="term" value="P:response to stress"/>
    <property type="evidence" value="ECO:0007669"/>
    <property type="project" value="UniProtKB-ARBA"/>
</dbReference>
<sequence>MPSLSSQLESQLVQRVDACFVQAQARLGRTFARPKIYCNMRGRAAGAARLQTWELRFNPTLYQANQQAFLAEVVPHEVAHLLVHALWGEYQGQGRSRVRVLPHGRQWQSVMREVFGLEPNTTHRFDLAVLAQPTMPYRCLCQQHQLSLRRHNKVARGEARYHCRRCQAALEPIDLAAPSLD</sequence>
<comment type="caution">
    <text evidence="2">The sequence shown here is derived from an EMBL/GenBank/DDBJ whole genome shotgun (WGS) entry which is preliminary data.</text>
</comment>
<dbReference type="AlphaFoldDB" id="A0A2H9U617"/>
<evidence type="ECO:0000313" key="3">
    <source>
        <dbReference type="Proteomes" id="UP000235861"/>
    </source>
</evidence>
<dbReference type="EMBL" id="PGGC01000060">
    <property type="protein sequence ID" value="PJG59493.1"/>
    <property type="molecule type" value="Genomic_DNA"/>
</dbReference>
<protein>
    <submittedName>
        <fullName evidence="2">SprT family protein</fullName>
    </submittedName>
</protein>
<dbReference type="Pfam" id="PF10263">
    <property type="entry name" value="SprT-like"/>
    <property type="match status" value="1"/>
</dbReference>
<dbReference type="NCBIfam" id="NF003421">
    <property type="entry name" value="PRK04860.1"/>
    <property type="match status" value="1"/>
</dbReference>